<reference evidence="1" key="1">
    <citation type="submission" date="2020-04" db="EMBL/GenBank/DDBJ databases">
        <title>Deep metagenomics examines the oral microbiome during advanced dental caries in children, revealing novel taxa and co-occurrences with host molecules.</title>
        <authorList>
            <person name="Baker J.L."/>
            <person name="Morton J.T."/>
            <person name="Dinis M."/>
            <person name="Alvarez R."/>
            <person name="Tran N.C."/>
            <person name="Knight R."/>
            <person name="Edlund A."/>
        </authorList>
    </citation>
    <scope>NUCLEOTIDE SEQUENCE</scope>
    <source>
        <strain evidence="1">JCVI_23_bin.11</strain>
    </source>
</reference>
<dbReference type="Gene3D" id="3.30.420.10">
    <property type="entry name" value="Ribonuclease H-like superfamily/Ribonuclease H"/>
    <property type="match status" value="1"/>
</dbReference>
<organism evidence="1 2">
    <name type="scientific">Parvimonas micra</name>
    <dbReference type="NCBI Taxonomy" id="33033"/>
    <lineage>
        <taxon>Bacteria</taxon>
        <taxon>Bacillati</taxon>
        <taxon>Bacillota</taxon>
        <taxon>Tissierellia</taxon>
        <taxon>Tissierellales</taxon>
        <taxon>Peptoniphilaceae</taxon>
        <taxon>Parvimonas</taxon>
    </lineage>
</organism>
<sequence>MKQKLTEEQLKQAVHYYVDGGLKKGIAVSAFLRKSYYLKSKSEFRRYPRSKSYTSTDAEIRAIKLALEDAIANNIAMENVVIHTDQRSLVFGKVKNSNSKLYALSEELKSLGVSVRYDRSIHDLNDYKSLDDVPKRELNPFLVHRLVNDNFKTMNRYQIHLLKKKKK</sequence>
<dbReference type="InterPro" id="IPR036397">
    <property type="entry name" value="RNaseH_sf"/>
</dbReference>
<accession>A0A930H4L9</accession>
<proteinExistence type="predicted"/>
<comment type="caution">
    <text evidence="1">The sequence shown here is derived from an EMBL/GenBank/DDBJ whole genome shotgun (WGS) entry which is preliminary data.</text>
</comment>
<gene>
    <name evidence="1" type="ORF">HXM94_01080</name>
</gene>
<dbReference type="RefSeq" id="WP_278476902.1">
    <property type="nucleotide sequence ID" value="NZ_JABZRE010000002.1"/>
</dbReference>
<dbReference type="SUPFAM" id="SSF53098">
    <property type="entry name" value="Ribonuclease H-like"/>
    <property type="match status" value="1"/>
</dbReference>
<dbReference type="InterPro" id="IPR012337">
    <property type="entry name" value="RNaseH-like_sf"/>
</dbReference>
<evidence type="ECO:0000313" key="2">
    <source>
        <dbReference type="Proteomes" id="UP000758611"/>
    </source>
</evidence>
<dbReference type="GO" id="GO:0003676">
    <property type="term" value="F:nucleic acid binding"/>
    <property type="evidence" value="ECO:0007669"/>
    <property type="project" value="InterPro"/>
</dbReference>
<dbReference type="AlphaFoldDB" id="A0A930H4L9"/>
<protein>
    <submittedName>
        <fullName evidence="1">Uncharacterized protein</fullName>
    </submittedName>
</protein>
<name>A0A930H4L9_9FIRM</name>
<dbReference type="EMBL" id="JABZRE010000002">
    <property type="protein sequence ID" value="MBF1306369.1"/>
    <property type="molecule type" value="Genomic_DNA"/>
</dbReference>
<evidence type="ECO:0000313" key="1">
    <source>
        <dbReference type="EMBL" id="MBF1306369.1"/>
    </source>
</evidence>
<dbReference type="Proteomes" id="UP000758611">
    <property type="component" value="Unassembled WGS sequence"/>
</dbReference>